<evidence type="ECO:0000313" key="9">
    <source>
        <dbReference type="Proteomes" id="UP001182556"/>
    </source>
</evidence>
<dbReference type="Pfam" id="PF00708">
    <property type="entry name" value="Acylphosphatase"/>
    <property type="match status" value="1"/>
</dbReference>
<keyword evidence="9" id="KW-1185">Reference proteome</keyword>
<feature type="active site" evidence="5">
    <location>
        <position position="37"/>
    </location>
</feature>
<comment type="similarity">
    <text evidence="1 6">Belongs to the acylphosphatase family.</text>
</comment>
<evidence type="ECO:0000256" key="3">
    <source>
        <dbReference type="ARBA" id="ARBA00022801"/>
    </source>
</evidence>
<dbReference type="InterPro" id="IPR001792">
    <property type="entry name" value="Acylphosphatase-like_dom"/>
</dbReference>
<evidence type="ECO:0000256" key="6">
    <source>
        <dbReference type="RuleBase" id="RU004168"/>
    </source>
</evidence>
<dbReference type="EMBL" id="JAODAN010000004">
    <property type="protein sequence ID" value="KAK1924765.1"/>
    <property type="molecule type" value="Genomic_DNA"/>
</dbReference>
<reference evidence="8" key="1">
    <citation type="submission" date="2023-02" db="EMBL/GenBank/DDBJ databases">
        <title>Identification and recombinant expression of a fungal hydrolase from Papiliotrema laurentii that hydrolyzes apple cutin and clears colloidal polyester polyurethane.</title>
        <authorList>
            <consortium name="DOE Joint Genome Institute"/>
            <person name="Roman V.A."/>
            <person name="Bojanowski C."/>
            <person name="Crable B.R."/>
            <person name="Wagner D.N."/>
            <person name="Hung C.S."/>
            <person name="Nadeau L.J."/>
            <person name="Schratz L."/>
            <person name="Haridas S."/>
            <person name="Pangilinan J."/>
            <person name="Lipzen A."/>
            <person name="Na H."/>
            <person name="Yan M."/>
            <person name="Ng V."/>
            <person name="Grigoriev I.V."/>
            <person name="Spatafora J.W."/>
            <person name="Barlow D."/>
            <person name="Biffinger J."/>
            <person name="Kelley-Loughnane N."/>
            <person name="Varaljay V.A."/>
            <person name="Crookes-Goodson W.J."/>
        </authorList>
    </citation>
    <scope>NUCLEOTIDE SEQUENCE</scope>
    <source>
        <strain evidence="8">5307AH</strain>
    </source>
</reference>
<dbReference type="AlphaFoldDB" id="A0AAD9FR94"/>
<keyword evidence="3 5" id="KW-0378">Hydrolase</keyword>
<dbReference type="Proteomes" id="UP001182556">
    <property type="component" value="Unassembled WGS sequence"/>
</dbReference>
<gene>
    <name evidence="8" type="ORF">DB88DRAFT_486705</name>
</gene>
<evidence type="ECO:0000313" key="8">
    <source>
        <dbReference type="EMBL" id="KAK1924765.1"/>
    </source>
</evidence>
<comment type="caution">
    <text evidence="8">The sequence shown here is derived from an EMBL/GenBank/DDBJ whole genome shotgun (WGS) entry which is preliminary data.</text>
</comment>
<dbReference type="PANTHER" id="PTHR10029">
    <property type="entry name" value="ACYLPHOSPHATASE"/>
    <property type="match status" value="1"/>
</dbReference>
<dbReference type="PROSITE" id="PS00150">
    <property type="entry name" value="ACYLPHOSPHATASE_1"/>
    <property type="match status" value="1"/>
</dbReference>
<dbReference type="PROSITE" id="PS51160">
    <property type="entry name" value="ACYLPHOSPHATASE_3"/>
    <property type="match status" value="1"/>
</dbReference>
<name>A0AAD9FR94_PAPLA</name>
<dbReference type="InterPro" id="IPR017968">
    <property type="entry name" value="Acylphosphatase_CS"/>
</dbReference>
<protein>
    <recommendedName>
        <fullName evidence="2 5">acylphosphatase</fullName>
        <ecNumber evidence="2 5">3.6.1.7</ecNumber>
    </recommendedName>
</protein>
<organism evidence="8 9">
    <name type="scientific">Papiliotrema laurentii</name>
    <name type="common">Cryptococcus laurentii</name>
    <dbReference type="NCBI Taxonomy" id="5418"/>
    <lineage>
        <taxon>Eukaryota</taxon>
        <taxon>Fungi</taxon>
        <taxon>Dikarya</taxon>
        <taxon>Basidiomycota</taxon>
        <taxon>Agaricomycotina</taxon>
        <taxon>Tremellomycetes</taxon>
        <taxon>Tremellales</taxon>
        <taxon>Rhynchogastremaceae</taxon>
        <taxon>Papiliotrema</taxon>
    </lineage>
</organism>
<dbReference type="InterPro" id="IPR036046">
    <property type="entry name" value="Acylphosphatase-like_dom_sf"/>
</dbReference>
<accession>A0AAD9FR94</accession>
<evidence type="ECO:0000256" key="4">
    <source>
        <dbReference type="ARBA" id="ARBA00047645"/>
    </source>
</evidence>
<proteinExistence type="inferred from homology"/>
<feature type="domain" description="Acylphosphatase-like" evidence="7">
    <location>
        <begin position="4"/>
        <end position="101"/>
    </location>
</feature>
<sequence length="101" mass="11039">MPDLIRFKVSGTVQGVNFRQATKKQALALGLRGWVSNSPDESVEGLAVGSQEHLEQFRSYLKQGPPHANVAKVELVQHQTGISEEQAKQALDGRDGFAVVR</sequence>
<feature type="active site" evidence="5">
    <location>
        <position position="19"/>
    </location>
</feature>
<evidence type="ECO:0000259" key="7">
    <source>
        <dbReference type="PROSITE" id="PS51160"/>
    </source>
</evidence>
<dbReference type="SUPFAM" id="SSF54975">
    <property type="entry name" value="Acylphosphatase/BLUF domain-like"/>
    <property type="match status" value="1"/>
</dbReference>
<dbReference type="Gene3D" id="3.30.70.100">
    <property type="match status" value="1"/>
</dbReference>
<evidence type="ECO:0000256" key="5">
    <source>
        <dbReference type="PROSITE-ProRule" id="PRU00520"/>
    </source>
</evidence>
<dbReference type="PANTHER" id="PTHR10029:SF3">
    <property type="entry name" value="ACYLPHOSPHATASE-RELATED"/>
    <property type="match status" value="1"/>
</dbReference>
<dbReference type="EC" id="3.6.1.7" evidence="2 5"/>
<dbReference type="PRINTS" id="PR00112">
    <property type="entry name" value="ACYLPHPHTASE"/>
</dbReference>
<evidence type="ECO:0000256" key="1">
    <source>
        <dbReference type="ARBA" id="ARBA00005614"/>
    </source>
</evidence>
<evidence type="ECO:0000256" key="2">
    <source>
        <dbReference type="ARBA" id="ARBA00012150"/>
    </source>
</evidence>
<dbReference type="InterPro" id="IPR020456">
    <property type="entry name" value="Acylphosphatase"/>
</dbReference>
<comment type="catalytic activity">
    <reaction evidence="4 5">
        <text>an acyl phosphate + H2O = a carboxylate + phosphate + H(+)</text>
        <dbReference type="Rhea" id="RHEA:14965"/>
        <dbReference type="ChEBI" id="CHEBI:15377"/>
        <dbReference type="ChEBI" id="CHEBI:15378"/>
        <dbReference type="ChEBI" id="CHEBI:29067"/>
        <dbReference type="ChEBI" id="CHEBI:43474"/>
        <dbReference type="ChEBI" id="CHEBI:59918"/>
        <dbReference type="EC" id="3.6.1.7"/>
    </reaction>
</comment>
<dbReference type="GO" id="GO:0003998">
    <property type="term" value="F:acylphosphatase activity"/>
    <property type="evidence" value="ECO:0007669"/>
    <property type="project" value="UniProtKB-EC"/>
</dbReference>